<dbReference type="Proteomes" id="UP000075613">
    <property type="component" value="Unassembled WGS sequence"/>
</dbReference>
<dbReference type="GO" id="GO:0005524">
    <property type="term" value="F:ATP binding"/>
    <property type="evidence" value="ECO:0007669"/>
    <property type="project" value="InterPro"/>
</dbReference>
<dbReference type="Pfam" id="PF00270">
    <property type="entry name" value="DEAD"/>
    <property type="match status" value="1"/>
</dbReference>
<dbReference type="EC" id="5.6.2.4" evidence="5"/>
<evidence type="ECO:0000256" key="5">
    <source>
        <dbReference type="ARBA" id="ARBA00034808"/>
    </source>
</evidence>
<evidence type="ECO:0000256" key="1">
    <source>
        <dbReference type="ARBA" id="ARBA00005446"/>
    </source>
</evidence>
<keyword evidence="3" id="KW-0413">Isomerase</keyword>
<dbReference type="InterPro" id="IPR027417">
    <property type="entry name" value="P-loop_NTPase"/>
</dbReference>
<sequence length="96" mass="10806">MLRRWRMQPANSMTDATTTRDTSTCLNATRKTLRTVFGISRLRPGQQDVIRSVLERRDTLAVVPTGAGKSLWYQLPALHLDGWTLVVSPLIALLKD</sequence>
<dbReference type="EMBL" id="LRBG01000037">
    <property type="protein sequence ID" value="KXU83915.1"/>
    <property type="molecule type" value="Genomic_DNA"/>
</dbReference>
<comment type="caution">
    <text evidence="8">The sequence shown here is derived from an EMBL/GenBank/DDBJ whole genome shotgun (WGS) entry which is preliminary data.</text>
</comment>
<keyword evidence="2" id="KW-0238">DNA-binding</keyword>
<dbReference type="GO" id="GO:0003677">
    <property type="term" value="F:DNA binding"/>
    <property type="evidence" value="ECO:0007669"/>
    <property type="project" value="UniProtKB-KW"/>
</dbReference>
<dbReference type="PANTHER" id="PTHR13710">
    <property type="entry name" value="DNA HELICASE RECQ FAMILY MEMBER"/>
    <property type="match status" value="1"/>
</dbReference>
<accession>A0A149PFS1</accession>
<gene>
    <name evidence="8" type="ORF">CI15_25670</name>
</gene>
<dbReference type="GO" id="GO:0006281">
    <property type="term" value="P:DNA repair"/>
    <property type="evidence" value="ECO:0007669"/>
    <property type="project" value="TreeGrafter"/>
</dbReference>
<dbReference type="GO" id="GO:0030894">
    <property type="term" value="C:replisome"/>
    <property type="evidence" value="ECO:0007669"/>
    <property type="project" value="TreeGrafter"/>
</dbReference>
<evidence type="ECO:0000256" key="6">
    <source>
        <dbReference type="SAM" id="MobiDB-lite"/>
    </source>
</evidence>
<dbReference type="PROSITE" id="PS51192">
    <property type="entry name" value="HELICASE_ATP_BIND_1"/>
    <property type="match status" value="1"/>
</dbReference>
<comment type="similarity">
    <text evidence="1">Belongs to the helicase family. RecQ subfamily.</text>
</comment>
<evidence type="ECO:0000313" key="8">
    <source>
        <dbReference type="EMBL" id="KXU83915.1"/>
    </source>
</evidence>
<dbReference type="STRING" id="1399968.CI15_25670"/>
<feature type="region of interest" description="Disordered" evidence="6">
    <location>
        <begin position="1"/>
        <end position="22"/>
    </location>
</feature>
<dbReference type="AlphaFoldDB" id="A0A149PFS1"/>
<evidence type="ECO:0000256" key="4">
    <source>
        <dbReference type="ARBA" id="ARBA00034617"/>
    </source>
</evidence>
<dbReference type="GO" id="GO:0043590">
    <property type="term" value="C:bacterial nucleoid"/>
    <property type="evidence" value="ECO:0007669"/>
    <property type="project" value="TreeGrafter"/>
</dbReference>
<dbReference type="GO" id="GO:0006310">
    <property type="term" value="P:DNA recombination"/>
    <property type="evidence" value="ECO:0007669"/>
    <property type="project" value="TreeGrafter"/>
</dbReference>
<comment type="catalytic activity">
    <reaction evidence="4">
        <text>Couples ATP hydrolysis with the unwinding of duplex DNA by translocating in the 3'-5' direction.</text>
        <dbReference type="EC" id="5.6.2.4"/>
    </reaction>
</comment>
<reference evidence="8 9" key="1">
    <citation type="journal article" date="2015" name="Int. J. Syst. Evol. Microbiol.">
        <title>Burkholderia monticola sp. nov., isolated from mountain soil.</title>
        <authorList>
            <person name="Baek I."/>
            <person name="Seo B."/>
            <person name="Lee I."/>
            <person name="Yi H."/>
            <person name="Chun J."/>
        </authorList>
    </citation>
    <scope>NUCLEOTIDE SEQUENCE [LARGE SCALE GENOMIC DNA]</scope>
    <source>
        <strain evidence="8 9">JC2948</strain>
    </source>
</reference>
<proteinExistence type="inferred from homology"/>
<organism evidence="8 9">
    <name type="scientific">Paraburkholderia monticola</name>
    <dbReference type="NCBI Taxonomy" id="1399968"/>
    <lineage>
        <taxon>Bacteria</taxon>
        <taxon>Pseudomonadati</taxon>
        <taxon>Pseudomonadota</taxon>
        <taxon>Betaproteobacteria</taxon>
        <taxon>Burkholderiales</taxon>
        <taxon>Burkholderiaceae</taxon>
        <taxon>Paraburkholderia</taxon>
    </lineage>
</organism>
<evidence type="ECO:0000313" key="9">
    <source>
        <dbReference type="Proteomes" id="UP000075613"/>
    </source>
</evidence>
<dbReference type="Gene3D" id="3.40.50.300">
    <property type="entry name" value="P-loop containing nucleotide triphosphate hydrolases"/>
    <property type="match status" value="1"/>
</dbReference>
<name>A0A149PFS1_9BURK</name>
<evidence type="ECO:0000256" key="3">
    <source>
        <dbReference type="ARBA" id="ARBA00023235"/>
    </source>
</evidence>
<keyword evidence="9" id="KW-1185">Reference proteome</keyword>
<dbReference type="GO" id="GO:0005737">
    <property type="term" value="C:cytoplasm"/>
    <property type="evidence" value="ECO:0007669"/>
    <property type="project" value="TreeGrafter"/>
</dbReference>
<dbReference type="InterPro" id="IPR014001">
    <property type="entry name" value="Helicase_ATP-bd"/>
</dbReference>
<dbReference type="GO" id="GO:0043138">
    <property type="term" value="F:3'-5' DNA helicase activity"/>
    <property type="evidence" value="ECO:0007669"/>
    <property type="project" value="UniProtKB-EC"/>
</dbReference>
<evidence type="ECO:0000256" key="2">
    <source>
        <dbReference type="ARBA" id="ARBA00023125"/>
    </source>
</evidence>
<protein>
    <recommendedName>
        <fullName evidence="5">DNA 3'-5' helicase</fullName>
        <ecNumber evidence="5">5.6.2.4</ecNumber>
    </recommendedName>
</protein>
<dbReference type="InterPro" id="IPR011545">
    <property type="entry name" value="DEAD/DEAH_box_helicase_dom"/>
</dbReference>
<dbReference type="PANTHER" id="PTHR13710:SF105">
    <property type="entry name" value="ATP-DEPENDENT DNA HELICASE Q1"/>
    <property type="match status" value="1"/>
</dbReference>
<dbReference type="SUPFAM" id="SSF52540">
    <property type="entry name" value="P-loop containing nucleoside triphosphate hydrolases"/>
    <property type="match status" value="1"/>
</dbReference>
<evidence type="ECO:0000259" key="7">
    <source>
        <dbReference type="PROSITE" id="PS51192"/>
    </source>
</evidence>
<dbReference type="GO" id="GO:0009378">
    <property type="term" value="F:four-way junction helicase activity"/>
    <property type="evidence" value="ECO:0007669"/>
    <property type="project" value="TreeGrafter"/>
</dbReference>
<feature type="domain" description="Helicase ATP-binding" evidence="7">
    <location>
        <begin position="50"/>
        <end position="96"/>
    </location>
</feature>